<protein>
    <submittedName>
        <fullName evidence="2">Uncharacterized protein</fullName>
    </submittedName>
</protein>
<reference evidence="3" key="2">
    <citation type="submission" date="2019-06" db="EMBL/GenBank/DDBJ databases">
        <title>Co-occurence of chitin degradation, pigmentation and bioactivity in marine Pseudoalteromonas.</title>
        <authorList>
            <person name="Sonnenschein E.C."/>
            <person name="Bech P.K."/>
        </authorList>
    </citation>
    <scope>NUCLEOTIDE SEQUENCE [LARGE SCALE GENOMIC DNA]</scope>
    <source>
        <strain evidence="3">S3895</strain>
    </source>
</reference>
<organism evidence="2 3">
    <name type="scientific">Pseudoalteromonas aurantia</name>
    <dbReference type="NCBI Taxonomy" id="43654"/>
    <lineage>
        <taxon>Bacteria</taxon>
        <taxon>Pseudomonadati</taxon>
        <taxon>Pseudomonadota</taxon>
        <taxon>Gammaproteobacteria</taxon>
        <taxon>Alteromonadales</taxon>
        <taxon>Pseudoalteromonadaceae</taxon>
        <taxon>Pseudoalteromonas</taxon>
    </lineage>
</organism>
<proteinExistence type="predicted"/>
<accession>A0ABY2VUH0</accession>
<name>A0ABY2VUH0_9GAMM</name>
<feature type="transmembrane region" description="Helical" evidence="1">
    <location>
        <begin position="15"/>
        <end position="35"/>
    </location>
</feature>
<feature type="transmembrane region" description="Helical" evidence="1">
    <location>
        <begin position="81"/>
        <end position="100"/>
    </location>
</feature>
<comment type="caution">
    <text evidence="2">The sequence shown here is derived from an EMBL/GenBank/DDBJ whole genome shotgun (WGS) entry which is preliminary data.</text>
</comment>
<dbReference type="Proteomes" id="UP000307164">
    <property type="component" value="Unassembled WGS sequence"/>
</dbReference>
<keyword evidence="1" id="KW-0812">Transmembrane</keyword>
<evidence type="ECO:0000313" key="3">
    <source>
        <dbReference type="Proteomes" id="UP000307164"/>
    </source>
</evidence>
<keyword evidence="3" id="KW-1185">Reference proteome</keyword>
<feature type="transmembrane region" description="Helical" evidence="1">
    <location>
        <begin position="55"/>
        <end position="74"/>
    </location>
</feature>
<dbReference type="RefSeq" id="WP_138674657.1">
    <property type="nucleotide sequence ID" value="NZ_PNBW01000089.1"/>
</dbReference>
<evidence type="ECO:0000256" key="1">
    <source>
        <dbReference type="SAM" id="Phobius"/>
    </source>
</evidence>
<evidence type="ECO:0000313" key="2">
    <source>
        <dbReference type="EMBL" id="TMO71956.1"/>
    </source>
</evidence>
<sequence length="101" mass="11802">MTEKRIPPDWWSKSLAAVLLGLLLTYGIIGLFAWFGPDNLNQTLSSERTLWRTQFNMWMLPPIWLLIISFSFMFQTGLRAWVSLGTVNLIIYSILMIHWVL</sequence>
<gene>
    <name evidence="2" type="ORF">CWC20_16290</name>
</gene>
<dbReference type="EMBL" id="PNBW01000089">
    <property type="protein sequence ID" value="TMO71956.1"/>
    <property type="molecule type" value="Genomic_DNA"/>
</dbReference>
<keyword evidence="1" id="KW-0472">Membrane</keyword>
<reference evidence="2 3" key="1">
    <citation type="submission" date="2018-01" db="EMBL/GenBank/DDBJ databases">
        <authorList>
            <person name="Paulsen S."/>
            <person name="Gram L.K."/>
        </authorList>
    </citation>
    <scope>NUCLEOTIDE SEQUENCE [LARGE SCALE GENOMIC DNA]</scope>
    <source>
        <strain evidence="2 3">S3895</strain>
    </source>
</reference>
<keyword evidence="1" id="KW-1133">Transmembrane helix</keyword>